<gene>
    <name evidence="2" type="ORF">GCM10009759_32490</name>
</gene>
<protein>
    <submittedName>
        <fullName evidence="2">SseB family protein</fullName>
    </submittedName>
</protein>
<dbReference type="InterPro" id="IPR009839">
    <property type="entry name" value="SseB_N"/>
</dbReference>
<dbReference type="EMBL" id="BAAANS010000019">
    <property type="protein sequence ID" value="GAA2100014.1"/>
    <property type="molecule type" value="Genomic_DNA"/>
</dbReference>
<dbReference type="RefSeq" id="WP_344552835.1">
    <property type="nucleotide sequence ID" value="NZ_BAAANS010000019.1"/>
</dbReference>
<keyword evidence="3" id="KW-1185">Reference proteome</keyword>
<feature type="domain" description="SseB protein N-terminal" evidence="1">
    <location>
        <begin position="22"/>
        <end position="145"/>
    </location>
</feature>
<evidence type="ECO:0000313" key="2">
    <source>
        <dbReference type="EMBL" id="GAA2100014.1"/>
    </source>
</evidence>
<evidence type="ECO:0000313" key="3">
    <source>
        <dbReference type="Proteomes" id="UP001500897"/>
    </source>
</evidence>
<sequence length="258" mass="27132">MERKNIPNPGFAEDDGTADPALAAALAVWQQDPATEPDLLAALTPSRLMVPIVALLGEVEVDANGHKHEKTSDMAVPVVEAPDGRRALPAFTSLATMAAWRPDARPAPVVAPQAAMVAFSERADTLLIDPAGPVSYQLSGARLRAVAENRRYLPPHRDPEVQQALRALLAAEPAVAAAHLAPAPDADATLALVLADPGTAPAAVQSLATRLGQALATDPTLRVRLDQGLQLAFLARHPEQSPFYRADTTDAADTDPQS</sequence>
<accession>A0ABN2WWB1</accession>
<evidence type="ECO:0000259" key="1">
    <source>
        <dbReference type="Pfam" id="PF07179"/>
    </source>
</evidence>
<reference evidence="2 3" key="1">
    <citation type="journal article" date="2019" name="Int. J. Syst. Evol. Microbiol.">
        <title>The Global Catalogue of Microorganisms (GCM) 10K type strain sequencing project: providing services to taxonomists for standard genome sequencing and annotation.</title>
        <authorList>
            <consortium name="The Broad Institute Genomics Platform"/>
            <consortium name="The Broad Institute Genome Sequencing Center for Infectious Disease"/>
            <person name="Wu L."/>
            <person name="Ma J."/>
        </authorList>
    </citation>
    <scope>NUCLEOTIDE SEQUENCE [LARGE SCALE GENOMIC DNA]</scope>
    <source>
        <strain evidence="2 3">JCM 14559</strain>
    </source>
</reference>
<name>A0ABN2WWB1_9ACTN</name>
<organism evidence="2 3">
    <name type="scientific">Kitasatospora saccharophila</name>
    <dbReference type="NCBI Taxonomy" id="407973"/>
    <lineage>
        <taxon>Bacteria</taxon>
        <taxon>Bacillati</taxon>
        <taxon>Actinomycetota</taxon>
        <taxon>Actinomycetes</taxon>
        <taxon>Kitasatosporales</taxon>
        <taxon>Streptomycetaceae</taxon>
        <taxon>Kitasatospora</taxon>
    </lineage>
</organism>
<dbReference type="Pfam" id="PF07179">
    <property type="entry name" value="SseB"/>
    <property type="match status" value="1"/>
</dbReference>
<comment type="caution">
    <text evidence="2">The sequence shown here is derived from an EMBL/GenBank/DDBJ whole genome shotgun (WGS) entry which is preliminary data.</text>
</comment>
<proteinExistence type="predicted"/>
<dbReference type="Proteomes" id="UP001500897">
    <property type="component" value="Unassembled WGS sequence"/>
</dbReference>